<dbReference type="Proteomes" id="UP000504629">
    <property type="component" value="Unplaced"/>
</dbReference>
<dbReference type="KEGG" id="bman:114253127"/>
<dbReference type="InterPro" id="IPR015943">
    <property type="entry name" value="WD40/YVTN_repeat-like_dom_sf"/>
</dbReference>
<dbReference type="GO" id="GO:0030488">
    <property type="term" value="P:tRNA methylation"/>
    <property type="evidence" value="ECO:0007669"/>
    <property type="project" value="TreeGrafter"/>
</dbReference>
<dbReference type="PANTHER" id="PTHR14344:SF3">
    <property type="entry name" value="WD REPEAT-CONTAINING PROTEIN 6"/>
    <property type="match status" value="1"/>
</dbReference>
<dbReference type="Gene3D" id="2.130.10.10">
    <property type="entry name" value="YVTN repeat-like/Quinoprotein amine dehydrogenase"/>
    <property type="match status" value="3"/>
</dbReference>
<comment type="similarity">
    <text evidence="6">Belongs to the WD repeat WDR6 family.</text>
</comment>
<evidence type="ECO:0000256" key="2">
    <source>
        <dbReference type="ARBA" id="ARBA00022490"/>
    </source>
</evidence>
<dbReference type="InterPro" id="IPR001680">
    <property type="entry name" value="WD40_rpt"/>
</dbReference>
<dbReference type="InterPro" id="IPR051973">
    <property type="entry name" value="tRNA_Anticodon_Mtase-Reg"/>
</dbReference>
<dbReference type="InterPro" id="IPR011047">
    <property type="entry name" value="Quinoprotein_ADH-like_sf"/>
</dbReference>
<keyword evidence="5" id="KW-0677">Repeat</keyword>
<dbReference type="SMART" id="SM00320">
    <property type="entry name" value="WD40"/>
    <property type="match status" value="8"/>
</dbReference>
<dbReference type="SUPFAM" id="SSF50978">
    <property type="entry name" value="WD40 repeat-like"/>
    <property type="match status" value="1"/>
</dbReference>
<gene>
    <name evidence="10" type="primary">LOC114253127</name>
</gene>
<keyword evidence="3 8" id="KW-0853">WD repeat</keyword>
<sequence>MSLLIRTDVTAVKIFKNYVLAGIGSTINVFDKASARLITKFQCLKSQKIYGFVVSNCGNKILVFGGKQFTVLSFTHSHYEETFKKNFEPIICDDWLHSGVWLKEDIVILLTAHNVTQKWNLSTQSFISQEAGKENSILYSGLIVMLQDAIMVLAGTVFSDVIVHSNTVKEPLHYLRGHKGVIFSISCDTDKGLIVTTSDDRSVRIWSTNIITANAHMLQYWKDHEITCKYELYGHSARVMRNCITNNTVISVGEDSAICFWNLNGELIKKNNSHQYSGIWSIDADKNHLVTGGGDCAVILHPRTTNNGIVHNILNFGTQRKVMFTAKRNLIMLDDKNLLHHNTNEKSSKVYELSHESTYKMLSLSSCKQIIAVADMKGKLDVFVENCKNGHLTKIIDTKLQLGKILSMQWAGNRHVIICSENGAITALAANGENTEVYANFILPPCKERWLTATALNNKNDVFALGDRCGSIHIYVKGKCNPIKSFKKVHGRYGPTSIKFNSNELLSTGRDGTIKYFKIDIYNEIIFMRSRVLEFPWVEEFLNTDETLICGFQERLFVIYDLTDNSKILEVTCGGGHRSWDAVRFIEKVNDDYEQFVNFIYLKNSEIHLLKFQLSKIVAKNLVNGSHSNNINCLKVLVSDGTKTIYVSGGEDTTVRISTTDNQLNFKDVLTFKQLSNVRTLKLQPVDDNNSLIFTAGGRAQICIKKCTIKENEIKTQDLIEYMIKGTDKERKGNQTWRNCTIDCDPETRIMDIAVLKNTDYFIFTGCSDACLRVLKYELLINKITLINTISHHETCILKTLCFRLLDRDFLVTATTRGLFSIWLASDLLKENPASFFSIKTNKSGINSISCYNISTNEVLLATAGDDNTIYMTSIEINIQDKLPSAVVKYCWSSDQFHSSQITGLWLGNGLLLSTSIDQRVTMYSWTVDDGLHCCCLRQGVSDVADIQGMEVLECTSDHIKLCVFGKGMEVLQLQRTNT</sequence>
<organism evidence="9 10">
    <name type="scientific">Bombyx mandarina</name>
    <name type="common">Wild silk moth</name>
    <name type="synonym">Wild silkworm</name>
    <dbReference type="NCBI Taxonomy" id="7092"/>
    <lineage>
        <taxon>Eukaryota</taxon>
        <taxon>Metazoa</taxon>
        <taxon>Ecdysozoa</taxon>
        <taxon>Arthropoda</taxon>
        <taxon>Hexapoda</taxon>
        <taxon>Insecta</taxon>
        <taxon>Pterygota</taxon>
        <taxon>Neoptera</taxon>
        <taxon>Endopterygota</taxon>
        <taxon>Lepidoptera</taxon>
        <taxon>Glossata</taxon>
        <taxon>Ditrysia</taxon>
        <taxon>Bombycoidea</taxon>
        <taxon>Bombycidae</taxon>
        <taxon>Bombycinae</taxon>
        <taxon>Bombyx</taxon>
    </lineage>
</organism>
<name>A0A6J2KU31_BOMMA</name>
<keyword evidence="4" id="KW-0819">tRNA processing</keyword>
<dbReference type="RefSeq" id="XP_028043689.1">
    <property type="nucleotide sequence ID" value="XM_028187888.1"/>
</dbReference>
<evidence type="ECO:0000256" key="6">
    <source>
        <dbReference type="ARBA" id="ARBA00038255"/>
    </source>
</evidence>
<dbReference type="InterPro" id="IPR036322">
    <property type="entry name" value="WD40_repeat_dom_sf"/>
</dbReference>
<dbReference type="GeneID" id="114253127"/>
<keyword evidence="9" id="KW-1185">Reference proteome</keyword>
<evidence type="ECO:0000256" key="5">
    <source>
        <dbReference type="ARBA" id="ARBA00022737"/>
    </source>
</evidence>
<dbReference type="OrthoDB" id="5594999at2759"/>
<accession>A0A6J2KU31</accession>
<dbReference type="GO" id="GO:0005737">
    <property type="term" value="C:cytoplasm"/>
    <property type="evidence" value="ECO:0007669"/>
    <property type="project" value="UniProtKB-SubCell"/>
</dbReference>
<evidence type="ECO:0000256" key="7">
    <source>
        <dbReference type="ARBA" id="ARBA00040154"/>
    </source>
</evidence>
<protein>
    <recommendedName>
        <fullName evidence="7">tRNA (34-2'-O)-methyltransferase regulator WDR6</fullName>
    </recommendedName>
</protein>
<reference evidence="10" key="1">
    <citation type="submission" date="2025-08" db="UniProtKB">
        <authorList>
            <consortium name="RefSeq"/>
        </authorList>
    </citation>
    <scope>IDENTIFICATION</scope>
    <source>
        <tissue evidence="10">Silk gland</tissue>
    </source>
</reference>
<evidence type="ECO:0000256" key="3">
    <source>
        <dbReference type="ARBA" id="ARBA00022574"/>
    </source>
</evidence>
<dbReference type="PROSITE" id="PS50294">
    <property type="entry name" value="WD_REPEATS_REGION"/>
    <property type="match status" value="1"/>
</dbReference>
<dbReference type="SUPFAM" id="SSF50998">
    <property type="entry name" value="Quinoprotein alcohol dehydrogenase-like"/>
    <property type="match status" value="2"/>
</dbReference>
<dbReference type="Pfam" id="PF00400">
    <property type="entry name" value="WD40"/>
    <property type="match status" value="1"/>
</dbReference>
<evidence type="ECO:0000256" key="8">
    <source>
        <dbReference type="PROSITE-ProRule" id="PRU00221"/>
    </source>
</evidence>
<feature type="repeat" description="WD" evidence="8">
    <location>
        <begin position="175"/>
        <end position="207"/>
    </location>
</feature>
<evidence type="ECO:0000256" key="1">
    <source>
        <dbReference type="ARBA" id="ARBA00004496"/>
    </source>
</evidence>
<proteinExistence type="inferred from homology"/>
<dbReference type="PROSITE" id="PS50082">
    <property type="entry name" value="WD_REPEATS_2"/>
    <property type="match status" value="1"/>
</dbReference>
<evidence type="ECO:0000313" key="9">
    <source>
        <dbReference type="Proteomes" id="UP000504629"/>
    </source>
</evidence>
<dbReference type="PANTHER" id="PTHR14344">
    <property type="entry name" value="WD REPEAT PROTEIN"/>
    <property type="match status" value="1"/>
</dbReference>
<evidence type="ECO:0000313" key="10">
    <source>
        <dbReference type="RefSeq" id="XP_028043689.1"/>
    </source>
</evidence>
<comment type="subcellular location">
    <subcellularLocation>
        <location evidence="1">Cytoplasm</location>
    </subcellularLocation>
</comment>
<evidence type="ECO:0000256" key="4">
    <source>
        <dbReference type="ARBA" id="ARBA00022694"/>
    </source>
</evidence>
<dbReference type="AlphaFoldDB" id="A0A6J2KU31"/>
<keyword evidence="2" id="KW-0963">Cytoplasm</keyword>